<dbReference type="PANTHER" id="PTHR19328">
    <property type="entry name" value="HEDGEHOG-INTERACTING PROTEIN"/>
    <property type="match status" value="1"/>
</dbReference>
<gene>
    <name evidence="4" type="ORF">OLW01_00385</name>
</gene>
<feature type="region of interest" description="Disordered" evidence="1">
    <location>
        <begin position="202"/>
        <end position="225"/>
    </location>
</feature>
<proteinExistence type="predicted"/>
<dbReference type="EMBL" id="CP109965">
    <property type="protein sequence ID" value="WAJ70307.1"/>
    <property type="molecule type" value="Genomic_DNA"/>
</dbReference>
<feature type="domain" description="Glucose/Sorbosone dehydrogenase" evidence="3">
    <location>
        <begin position="70"/>
        <end position="422"/>
    </location>
</feature>
<feature type="chain" id="PRO_5047234130" evidence="2">
    <location>
        <begin position="20"/>
        <end position="436"/>
    </location>
</feature>
<accession>A0ABY7AM31</accession>
<evidence type="ECO:0000256" key="1">
    <source>
        <dbReference type="SAM" id="MobiDB-lite"/>
    </source>
</evidence>
<sequence length="436" mass="47650">MFKPLATGLLLSIPLLTFANSELKLSDPIKESIPSSSIQVGVESIATGLTSPVTGTYAPGVKDFVFILDQIGKIYSLNLNNQKLSMVADMSDLLVSMRNEFDERGLLGLAFHPDFAKNGLMYTYSSQPNKGSADFELKDGSKPNHHAVVQEWQTQKDKTAGIKINTESPREILRIAQPQFNHNGGTLIFDVQKMLLLSLGDGGRADDQGPGHVEGGNAQDPSHPLGSVLRIDPLATDGRNQNYGIPKDNPFINKNGFIPEIFIYGVRNPYRISYSSGTYYIADVGQNSVEELTLVKGGENLGWPLKEGSFAFDMNGDSGGFVYPSDQAKLPDGLTEPNIEYDRNEGISIIAGHVYHGPIKALNNQFIFAEWMSHSLQRGRLFVLKGKNEFAEIKLNSFKSKILGFVETAKGDVLLLTSENVGPNGETGKVWKLVAP</sequence>
<feature type="signal peptide" evidence="2">
    <location>
        <begin position="1"/>
        <end position="19"/>
    </location>
</feature>
<dbReference type="RefSeq" id="WP_268074609.1">
    <property type="nucleotide sequence ID" value="NZ_CP109965.1"/>
</dbReference>
<organism evidence="4 5">
    <name type="scientific">Catenovulum adriaticum</name>
    <dbReference type="NCBI Taxonomy" id="2984846"/>
    <lineage>
        <taxon>Bacteria</taxon>
        <taxon>Pseudomonadati</taxon>
        <taxon>Pseudomonadota</taxon>
        <taxon>Gammaproteobacteria</taxon>
        <taxon>Alteromonadales</taxon>
        <taxon>Alteromonadaceae</taxon>
        <taxon>Catenovulum</taxon>
    </lineage>
</organism>
<dbReference type="Pfam" id="PF07995">
    <property type="entry name" value="GSDH"/>
    <property type="match status" value="1"/>
</dbReference>
<dbReference type="InterPro" id="IPR011041">
    <property type="entry name" value="Quinoprot_gluc/sorb_DH_b-prop"/>
</dbReference>
<evidence type="ECO:0000259" key="3">
    <source>
        <dbReference type="Pfam" id="PF07995"/>
    </source>
</evidence>
<keyword evidence="5" id="KW-1185">Reference proteome</keyword>
<name>A0ABY7AM31_9ALTE</name>
<dbReference type="PANTHER" id="PTHR19328:SF75">
    <property type="entry name" value="ALDOSE SUGAR DEHYDROGENASE YLII"/>
    <property type="match status" value="1"/>
</dbReference>
<dbReference type="SUPFAM" id="SSF50952">
    <property type="entry name" value="Soluble quinoprotein glucose dehydrogenase"/>
    <property type="match status" value="1"/>
</dbReference>
<dbReference type="Proteomes" id="UP001163726">
    <property type="component" value="Chromosome"/>
</dbReference>
<reference evidence="4" key="1">
    <citation type="submission" date="2022-10" db="EMBL/GenBank/DDBJ databases">
        <title>Catenovulum adriacola sp. nov. isolated in the Harbour of Susak.</title>
        <authorList>
            <person name="Schoch T."/>
            <person name="Reich S.J."/>
            <person name="Stoeferle S."/>
            <person name="Flaiz M."/>
            <person name="Kazda M."/>
            <person name="Riedel C.U."/>
            <person name="Duerre P."/>
        </authorList>
    </citation>
    <scope>NUCLEOTIDE SEQUENCE</scope>
    <source>
        <strain evidence="4">TS8</strain>
    </source>
</reference>
<protein>
    <submittedName>
        <fullName evidence="4">PQQ-dependent sugar dehydrogenase</fullName>
    </submittedName>
</protein>
<evidence type="ECO:0000256" key="2">
    <source>
        <dbReference type="SAM" id="SignalP"/>
    </source>
</evidence>
<dbReference type="InterPro" id="IPR011042">
    <property type="entry name" value="6-blade_b-propeller_TolB-like"/>
</dbReference>
<evidence type="ECO:0000313" key="4">
    <source>
        <dbReference type="EMBL" id="WAJ70307.1"/>
    </source>
</evidence>
<dbReference type="Gene3D" id="2.120.10.30">
    <property type="entry name" value="TolB, C-terminal domain"/>
    <property type="match status" value="1"/>
</dbReference>
<keyword evidence="2" id="KW-0732">Signal</keyword>
<dbReference type="InterPro" id="IPR012938">
    <property type="entry name" value="Glc/Sorbosone_DH"/>
</dbReference>
<evidence type="ECO:0000313" key="5">
    <source>
        <dbReference type="Proteomes" id="UP001163726"/>
    </source>
</evidence>